<accession>A0A9W8JZG6</accession>
<organism evidence="2 3">
    <name type="scientific">Agrocybe chaxingu</name>
    <dbReference type="NCBI Taxonomy" id="84603"/>
    <lineage>
        <taxon>Eukaryota</taxon>
        <taxon>Fungi</taxon>
        <taxon>Dikarya</taxon>
        <taxon>Basidiomycota</taxon>
        <taxon>Agaricomycotina</taxon>
        <taxon>Agaricomycetes</taxon>
        <taxon>Agaricomycetidae</taxon>
        <taxon>Agaricales</taxon>
        <taxon>Agaricineae</taxon>
        <taxon>Strophariaceae</taxon>
        <taxon>Agrocybe</taxon>
    </lineage>
</organism>
<reference evidence="2" key="1">
    <citation type="submission" date="2022-07" db="EMBL/GenBank/DDBJ databases">
        <title>Genome Sequence of Agrocybe chaxingu.</title>
        <authorList>
            <person name="Buettner E."/>
        </authorList>
    </citation>
    <scope>NUCLEOTIDE SEQUENCE</scope>
    <source>
        <strain evidence="2">MP-N11</strain>
    </source>
</reference>
<feature type="region of interest" description="Disordered" evidence="1">
    <location>
        <begin position="260"/>
        <end position="285"/>
    </location>
</feature>
<dbReference type="OrthoDB" id="10368155at2759"/>
<protein>
    <submittedName>
        <fullName evidence="2">Uncharacterized protein</fullName>
    </submittedName>
</protein>
<proteinExistence type="predicted"/>
<dbReference type="Proteomes" id="UP001148786">
    <property type="component" value="Unassembled WGS sequence"/>
</dbReference>
<evidence type="ECO:0000256" key="1">
    <source>
        <dbReference type="SAM" id="MobiDB-lite"/>
    </source>
</evidence>
<sequence length="483" mass="52334">MVLGQSLRSNTSFNVDFNVAYDNQREVQHATDTQAVMAERASGSVSMPRAIEAVATPAANQASPEACLVPKRGVRKRKTRDEGGEGLRKVKRQHSVGGASLLPEPFLIATDSGSLMAVSTQLLGSSGNAAKFLNAAAQCGCVLHQEETSLESQTDRGHGTEKLPKTASAPVLNAFKLARAMSPPFAPFAPVKQARVMAAVEKVLQLRDRQLEEIKQRCGQGYLATLSQFWRENSDEKDPKALKANAEIFCRSHFAASSQQAVAPPAGAPEQQEANQHQASSGHWGPFAFAAGEKTHGDYLAHLPLVAGPSSQFKDNVQVHNDTLASMSIGQATVAEGFGVNPHFSLPMQTVNDQSFYGPYLPITQQQEGDFYLPHVDTSQLQPAFPAFASDIFYNAPSQHVAYVTKERVQQVQDVPFPDMTSNYQEAIGQFGSNFSFGFLFPQAHQHEGAVLGDEFVPLPHPSTEVWGSDSNQLCTGPNVCYY</sequence>
<comment type="caution">
    <text evidence="2">The sequence shown here is derived from an EMBL/GenBank/DDBJ whole genome shotgun (WGS) entry which is preliminary data.</text>
</comment>
<evidence type="ECO:0000313" key="3">
    <source>
        <dbReference type="Proteomes" id="UP001148786"/>
    </source>
</evidence>
<dbReference type="AlphaFoldDB" id="A0A9W8JZG6"/>
<name>A0A9W8JZG6_9AGAR</name>
<keyword evidence="3" id="KW-1185">Reference proteome</keyword>
<dbReference type="EMBL" id="JANKHO010000653">
    <property type="protein sequence ID" value="KAJ3507500.1"/>
    <property type="molecule type" value="Genomic_DNA"/>
</dbReference>
<evidence type="ECO:0000313" key="2">
    <source>
        <dbReference type="EMBL" id="KAJ3507500.1"/>
    </source>
</evidence>
<gene>
    <name evidence="2" type="ORF">NLJ89_g6268</name>
</gene>
<feature type="compositionally biased region" description="Low complexity" evidence="1">
    <location>
        <begin position="260"/>
        <end position="274"/>
    </location>
</feature>